<dbReference type="PANTHER" id="PTHR46743">
    <property type="entry name" value="TEICHOIC ACIDS EXPORT ATP-BINDING PROTEIN TAGH"/>
    <property type="match status" value="1"/>
</dbReference>
<dbReference type="InterPro" id="IPR050683">
    <property type="entry name" value="Bact_Polysacc_Export_ATP-bd"/>
</dbReference>
<dbReference type="Gene3D" id="3.40.50.300">
    <property type="entry name" value="P-loop containing nucleotide triphosphate hydrolases"/>
    <property type="match status" value="1"/>
</dbReference>
<proteinExistence type="predicted"/>
<name>A0A6S6SBH8_9GAMM</name>
<dbReference type="PANTHER" id="PTHR46743:SF2">
    <property type="entry name" value="TEICHOIC ACIDS EXPORT ATP-BINDING PROTEIN TAGH"/>
    <property type="match status" value="1"/>
</dbReference>
<keyword evidence="1" id="KW-0547">Nucleotide-binding</keyword>
<evidence type="ECO:0000313" key="1">
    <source>
        <dbReference type="EMBL" id="CAA6805085.1"/>
    </source>
</evidence>
<sequence>MLRLIAGSEYPDNGDILREGKLSWPLGFSGGFSPNLTGEENLRFICRIYDANIPYVSEYVKDFAELGDFFYEPIRNYSNGMKSRLAFGLSMAIDFEVILVDEILGVGDSSFRKKCTEHFKKKSEESSIIMVSHEMNTIRNFCESILLFDKGGITVFDDVEEAITAYGNL</sequence>
<reference evidence="1" key="1">
    <citation type="submission" date="2020-01" db="EMBL/GenBank/DDBJ databases">
        <authorList>
            <person name="Meier V. D."/>
            <person name="Meier V D."/>
        </authorList>
    </citation>
    <scope>NUCLEOTIDE SEQUENCE</scope>
    <source>
        <strain evidence="1">HLG_WM_MAG_07</strain>
    </source>
</reference>
<gene>
    <name evidence="1" type="ORF">HELGO_WM11736</name>
</gene>
<dbReference type="AlphaFoldDB" id="A0A6S6SBH8"/>
<dbReference type="GO" id="GO:0005524">
    <property type="term" value="F:ATP binding"/>
    <property type="evidence" value="ECO:0007669"/>
    <property type="project" value="UniProtKB-KW"/>
</dbReference>
<organism evidence="1">
    <name type="scientific">uncultured Thiotrichaceae bacterium</name>
    <dbReference type="NCBI Taxonomy" id="298394"/>
    <lineage>
        <taxon>Bacteria</taxon>
        <taxon>Pseudomonadati</taxon>
        <taxon>Pseudomonadota</taxon>
        <taxon>Gammaproteobacteria</taxon>
        <taxon>Thiotrichales</taxon>
        <taxon>Thiotrichaceae</taxon>
        <taxon>environmental samples</taxon>
    </lineage>
</organism>
<accession>A0A6S6SBH8</accession>
<protein>
    <submittedName>
        <fullName evidence="1">Capsular polysaccharide transport system ATP-binding protein</fullName>
    </submittedName>
</protein>
<keyword evidence="1" id="KW-0067">ATP-binding</keyword>
<dbReference type="SUPFAM" id="SSF52540">
    <property type="entry name" value="P-loop containing nucleoside triphosphate hydrolases"/>
    <property type="match status" value="1"/>
</dbReference>
<dbReference type="InterPro" id="IPR027417">
    <property type="entry name" value="P-loop_NTPase"/>
</dbReference>
<dbReference type="EMBL" id="CACVAY010000025">
    <property type="protein sequence ID" value="CAA6805085.1"/>
    <property type="molecule type" value="Genomic_DNA"/>
</dbReference>